<name>A0A6C0DXK5_9ZZZZ</name>
<protein>
    <recommendedName>
        <fullName evidence="2">Phage tail collar domain-containing protein</fullName>
    </recommendedName>
</protein>
<evidence type="ECO:0008006" key="2">
    <source>
        <dbReference type="Google" id="ProtNLM"/>
    </source>
</evidence>
<evidence type="ECO:0000313" key="1">
    <source>
        <dbReference type="EMBL" id="QHT20779.1"/>
    </source>
</evidence>
<dbReference type="AlphaFoldDB" id="A0A6C0DXK5"/>
<dbReference type="EMBL" id="MN739683">
    <property type="protein sequence ID" value="QHT20779.1"/>
    <property type="molecule type" value="Genomic_DNA"/>
</dbReference>
<dbReference type="Gene3D" id="2.160.20.80">
    <property type="entry name" value="E3 ubiquitin-protein ligase SopA"/>
    <property type="match status" value="1"/>
</dbReference>
<dbReference type="SUPFAM" id="SSF88874">
    <property type="entry name" value="Receptor-binding domain of short tail fibre protein gp12"/>
    <property type="match status" value="1"/>
</dbReference>
<accession>A0A6C0DXK5</accession>
<dbReference type="SUPFAM" id="SSF141571">
    <property type="entry name" value="Pentapeptide repeat-like"/>
    <property type="match status" value="1"/>
</dbReference>
<reference evidence="1" key="1">
    <citation type="journal article" date="2020" name="Nature">
        <title>Giant virus diversity and host interactions through global metagenomics.</title>
        <authorList>
            <person name="Schulz F."/>
            <person name="Roux S."/>
            <person name="Paez-Espino D."/>
            <person name="Jungbluth S."/>
            <person name="Walsh D.A."/>
            <person name="Denef V.J."/>
            <person name="McMahon K.D."/>
            <person name="Konstantinidis K.T."/>
            <person name="Eloe-Fadrosh E.A."/>
            <person name="Kyrpides N.C."/>
            <person name="Woyke T."/>
        </authorList>
    </citation>
    <scope>NUCLEOTIDE SEQUENCE</scope>
    <source>
        <strain evidence="1">GVMAG-M-3300023174-75</strain>
    </source>
</reference>
<organism evidence="1">
    <name type="scientific">viral metagenome</name>
    <dbReference type="NCBI Taxonomy" id="1070528"/>
    <lineage>
        <taxon>unclassified sequences</taxon>
        <taxon>metagenomes</taxon>
        <taxon>organismal metagenomes</taxon>
    </lineage>
</organism>
<proteinExistence type="predicted"/>
<dbReference type="CDD" id="cd22641">
    <property type="entry name" value="C24-like"/>
    <property type="match status" value="1"/>
</dbReference>
<sequence>MVNLIYDISYFEYSLDNSTKQLQYVSLTNSLIPWGINTTYIYKNDVMSPQFNANNNDLVIENRTNNIVLKTPSSKKTIIENGLSVDTLYIKSKNIEDSNSSVPYITNTNNAITVVGSFTISGDFNIRQDINSTGSFANSNITNSTIEDCTIIGGFIRDISIINVKINSSDFIGGSIINTNFTGGSLNVNNGSIRTCTIENCNFQGTSSSIICPNIYNSTLTGSSIVNCNLTEGSISCRNIFNSTLTGSSIVNCDLTGGSISCRNITNSIARDISITLFSLSGGTLTNANISRSTASDISINNYTLSSGTLTNANISRSRASDISISLFSLSGGTLTFANISRSTASDISINNYTLSGGTIIASNIGCNDFGVFNVPKRGAFTNISVLNNGILDISQGTIRAKTISGDTISGTTISGGTISATTIFANSISGSAIRITPNAVSGTRVININTGNVNTSNGIAINNVSVATTQHIINAIPPGLIMAYYYTAPMPLPPNGWAICNGLNGTPDLSGRFILGFTGAPNPIRPLNSIGGAEKVRLDVNELPSHTHGAFRYGFGEINRGNFGENRAVINTTLESAYNVPTGNNQAHENMPPYYVLYYIMKLNDYNFNY</sequence>